<dbReference type="EMBL" id="CP151265">
    <property type="protein sequence ID" value="WZH48742.1"/>
    <property type="molecule type" value="Genomic_DNA"/>
</dbReference>
<accession>A0ABZ2X9R8</accession>
<sequence>MSQYQFRMLFECPHLGRNVVSESPPVFNAATELDEGPILGLDPEAFPYGSASDTDTGDEYEPEDDESEIDCYRHRSIQTPWHPHALRFLTQLPQNDIEWSRYLSCNDDVRSLCHRLKIPSLYPGFQAHLDWSRLFDECTKHLADACRDPPLASLFSLVFVATCHVALSDGCPHETVFSGLSACLRQCGVADEELSKPMLDRVIEGVVTGIGILREYTMMVGCRANEIPLHGTRLSARFCALGELLG</sequence>
<keyword evidence="3" id="KW-1185">Reference proteome</keyword>
<reference evidence="2 3" key="1">
    <citation type="submission" date="2024-04" db="EMBL/GenBank/DDBJ databases">
        <title>Complete genome sequence of Fusarium acuminatum.</title>
        <authorList>
            <person name="Lan B."/>
        </authorList>
    </citation>
    <scope>NUCLEOTIDE SEQUENCE [LARGE SCALE GENOMIC DNA]</scope>
    <source>
        <strain evidence="2">1A</strain>
    </source>
</reference>
<feature type="region of interest" description="Disordered" evidence="1">
    <location>
        <begin position="44"/>
        <end position="65"/>
    </location>
</feature>
<evidence type="ECO:0000256" key="1">
    <source>
        <dbReference type="SAM" id="MobiDB-lite"/>
    </source>
</evidence>
<evidence type="ECO:0000313" key="3">
    <source>
        <dbReference type="Proteomes" id="UP001489902"/>
    </source>
</evidence>
<dbReference type="Proteomes" id="UP001489902">
    <property type="component" value="Chromosome 6"/>
</dbReference>
<feature type="compositionally biased region" description="Acidic residues" evidence="1">
    <location>
        <begin position="55"/>
        <end position="65"/>
    </location>
</feature>
<evidence type="ECO:0000313" key="2">
    <source>
        <dbReference type="EMBL" id="WZH48742.1"/>
    </source>
</evidence>
<protein>
    <submittedName>
        <fullName evidence="2">Uncharacterized protein</fullName>
    </submittedName>
</protein>
<gene>
    <name evidence="2" type="ORF">QYS62_009924</name>
</gene>
<organism evidence="2 3">
    <name type="scientific">Fusarium acuminatum</name>
    <dbReference type="NCBI Taxonomy" id="5515"/>
    <lineage>
        <taxon>Eukaryota</taxon>
        <taxon>Fungi</taxon>
        <taxon>Dikarya</taxon>
        <taxon>Ascomycota</taxon>
        <taxon>Pezizomycotina</taxon>
        <taxon>Sordariomycetes</taxon>
        <taxon>Hypocreomycetidae</taxon>
        <taxon>Hypocreales</taxon>
        <taxon>Nectriaceae</taxon>
        <taxon>Fusarium</taxon>
        <taxon>Fusarium tricinctum species complex</taxon>
    </lineage>
</organism>
<name>A0ABZ2X9R8_9HYPO</name>
<proteinExistence type="predicted"/>